<gene>
    <name evidence="1" type="ORF">C6P45_000951</name>
</gene>
<evidence type="ECO:0000313" key="1">
    <source>
        <dbReference type="EMBL" id="KAG0662897.1"/>
    </source>
</evidence>
<dbReference type="EMBL" id="PUHR01000138">
    <property type="protein sequence ID" value="KAG0662897.1"/>
    <property type="molecule type" value="Genomic_DNA"/>
</dbReference>
<accession>A0A9P7B7R5</accession>
<dbReference type="OrthoDB" id="6067455at2759"/>
<sequence length="363" mass="43059">MTSNPTVTTELGEVQTSIDEHETSFTLSEDQKVLNETKLLRDTLDLLWDKTLEQRKICEQLKQENAYLHEYIDNLMSSRRNTQLYLKESFELIQLSNILETCICKNLTTVQIQIRMLPLNIIQNNNVQSSSYVKNGFKVSHFESQTKNKNSANHEVPILGEENVNFTRNENHSMYKHVRMLAPRPIGKRPNELVKTRLQQNTVPVLPYVEEDLTDIPLQEEIKIDLNAVSKLYDRRGIDFPPFYRVYDYESRFDEEDMIPLMIENDAMFRRKPMKFAKELEYRALSKTVKRIDYLLYYLFGVDRCGYFELYNERQSFYNFPMKHFIEALGQKDDSLYTSQDNFEEYDFDLESLDNSMTEYYGL</sequence>
<reference evidence="1 2" key="1">
    <citation type="submission" date="2020-11" db="EMBL/GenBank/DDBJ databases">
        <title>Kefir isolates.</title>
        <authorList>
            <person name="Marcisauskas S."/>
            <person name="Kim Y."/>
            <person name="Blasche S."/>
        </authorList>
    </citation>
    <scope>NUCLEOTIDE SEQUENCE [LARGE SCALE GENOMIC DNA]</scope>
    <source>
        <strain evidence="1 2">OG2</strain>
    </source>
</reference>
<keyword evidence="2" id="KW-1185">Reference proteome</keyword>
<comment type="caution">
    <text evidence="1">The sequence shown here is derived from an EMBL/GenBank/DDBJ whole genome shotgun (WGS) entry which is preliminary data.</text>
</comment>
<evidence type="ECO:0000313" key="2">
    <source>
        <dbReference type="Proteomes" id="UP000750334"/>
    </source>
</evidence>
<proteinExistence type="predicted"/>
<dbReference type="Gene3D" id="1.20.5.170">
    <property type="match status" value="1"/>
</dbReference>
<dbReference type="Proteomes" id="UP000750334">
    <property type="component" value="Unassembled WGS sequence"/>
</dbReference>
<organism evidence="1 2">
    <name type="scientific">Maudiozyma exigua</name>
    <name type="common">Yeast</name>
    <name type="synonym">Kazachstania exigua</name>
    <dbReference type="NCBI Taxonomy" id="34358"/>
    <lineage>
        <taxon>Eukaryota</taxon>
        <taxon>Fungi</taxon>
        <taxon>Dikarya</taxon>
        <taxon>Ascomycota</taxon>
        <taxon>Saccharomycotina</taxon>
        <taxon>Saccharomycetes</taxon>
        <taxon>Saccharomycetales</taxon>
        <taxon>Saccharomycetaceae</taxon>
        <taxon>Maudiozyma</taxon>
    </lineage>
</organism>
<dbReference type="AlphaFoldDB" id="A0A9P7B7R5"/>
<protein>
    <submittedName>
        <fullName evidence="1">Uncharacterized protein</fullName>
    </submittedName>
</protein>
<name>A0A9P7B7R5_MAUEX</name>